<organism evidence="3 4">
    <name type="scientific">Pontiella desulfatans</name>
    <dbReference type="NCBI Taxonomy" id="2750659"/>
    <lineage>
        <taxon>Bacteria</taxon>
        <taxon>Pseudomonadati</taxon>
        <taxon>Kiritimatiellota</taxon>
        <taxon>Kiritimatiellia</taxon>
        <taxon>Kiritimatiellales</taxon>
        <taxon>Pontiellaceae</taxon>
        <taxon>Pontiella</taxon>
    </lineage>
</organism>
<feature type="region of interest" description="Disordered" evidence="1">
    <location>
        <begin position="146"/>
        <end position="168"/>
    </location>
</feature>
<dbReference type="RefSeq" id="WP_136079757.1">
    <property type="nucleotide sequence ID" value="NZ_CAAHFG010000001.1"/>
</dbReference>
<protein>
    <submittedName>
        <fullName evidence="3">Uncharacterized protein</fullName>
    </submittedName>
</protein>
<keyword evidence="4" id="KW-1185">Reference proteome</keyword>
<dbReference type="AlphaFoldDB" id="A0A6C2U3T2"/>
<dbReference type="PROSITE" id="PS00409">
    <property type="entry name" value="PROKAR_NTER_METHYL"/>
    <property type="match status" value="1"/>
</dbReference>
<gene>
    <name evidence="3" type="ORF">PDESU_02823</name>
</gene>
<dbReference type="EMBL" id="CAAHFG010000001">
    <property type="protein sequence ID" value="VGO14264.1"/>
    <property type="molecule type" value="Genomic_DNA"/>
</dbReference>
<reference evidence="3 4" key="1">
    <citation type="submission" date="2019-04" db="EMBL/GenBank/DDBJ databases">
        <authorList>
            <person name="Van Vliet M D."/>
        </authorList>
    </citation>
    <scope>NUCLEOTIDE SEQUENCE [LARGE SCALE GENOMIC DNA]</scope>
    <source>
        <strain evidence="3 4">F1</strain>
    </source>
</reference>
<accession>A0A6C2U3T2</accession>
<sequence>MRRAGFTLPETVVAMSLFAAAAAALCQAAINARHGLLRLERKDAAHLRIEWLRDDILSITDRATLEEGGEMVFPQHIRKNPKEDEEGDGDAKDDVRAQWEVEIFPTPLLDVHQLVITLSVEQGEEMKEPQVASYYVYRPGWYEEEDGRGSLMTDKQDAWDREQMGKGL</sequence>
<evidence type="ECO:0000313" key="3">
    <source>
        <dbReference type="EMBL" id="VGO14264.1"/>
    </source>
</evidence>
<dbReference type="Pfam" id="PF07963">
    <property type="entry name" value="N_methyl"/>
    <property type="match status" value="1"/>
</dbReference>
<dbReference type="NCBIfam" id="TIGR02532">
    <property type="entry name" value="IV_pilin_GFxxxE"/>
    <property type="match status" value="1"/>
</dbReference>
<dbReference type="InterPro" id="IPR012902">
    <property type="entry name" value="N_methyl_site"/>
</dbReference>
<evidence type="ECO:0000313" key="4">
    <source>
        <dbReference type="Proteomes" id="UP000366872"/>
    </source>
</evidence>
<name>A0A6C2U3T2_PONDE</name>
<feature type="compositionally biased region" description="Basic and acidic residues" evidence="1">
    <location>
        <begin position="154"/>
        <end position="168"/>
    </location>
</feature>
<evidence type="ECO:0000256" key="1">
    <source>
        <dbReference type="SAM" id="MobiDB-lite"/>
    </source>
</evidence>
<evidence type="ECO:0000256" key="2">
    <source>
        <dbReference type="SAM" id="SignalP"/>
    </source>
</evidence>
<proteinExistence type="predicted"/>
<feature type="chain" id="PRO_5025364372" evidence="2">
    <location>
        <begin position="29"/>
        <end position="168"/>
    </location>
</feature>
<keyword evidence="2" id="KW-0732">Signal</keyword>
<feature type="signal peptide" evidence="2">
    <location>
        <begin position="1"/>
        <end position="28"/>
    </location>
</feature>
<dbReference type="Proteomes" id="UP000366872">
    <property type="component" value="Unassembled WGS sequence"/>
</dbReference>